<keyword evidence="2" id="KW-1185">Reference proteome</keyword>
<dbReference type="InterPro" id="IPR029465">
    <property type="entry name" value="ATPgrasp_TupA"/>
</dbReference>
<dbReference type="Pfam" id="PF14305">
    <property type="entry name" value="ATPgrasp_TupA"/>
    <property type="match status" value="1"/>
</dbReference>
<reference evidence="2" key="1">
    <citation type="submission" date="2016-10" db="EMBL/GenBank/DDBJ databases">
        <authorList>
            <person name="Varghese N."/>
            <person name="Submissions S."/>
        </authorList>
    </citation>
    <scope>NUCLEOTIDE SEQUENCE [LARGE SCALE GENOMIC DNA]</scope>
    <source>
        <strain evidence="2">DSM 23439</strain>
    </source>
</reference>
<accession>A0A1I1JI73</accession>
<protein>
    <submittedName>
        <fullName evidence="1">TupA-like ATPgrasp</fullName>
    </submittedName>
</protein>
<sequence length="420" mass="48515">MADLNSEHAPEVRVPIMVCYCPTLAVGFLYPSQSALTANGRKPLKPLLQGLLSPKQVFSSTVTSRSRMSHDEIQNNQSMRTKHFSSESKGLWGMSGTSSDDRGRTTLGVLSGALARKARRSVTSRVNDKLYISLVYRREFGRFPNLNNPQTFNEKICCRRFDPEPVYTILSDKHAVRDYVAATVGDEYLIPCHGHTTELTPELYQALPESFVMKGNHGSGFNLLVRDKHTYSCQQLAGIGRHWLAADYYLVSRESHYRRIQPRLLFEKLLLDEYDRPPMDFKFYCFRRPDRRDPEIYIEVVQDRFTDFAVDYYDVDWNLVEVVQEKFTTGRRLPKPEKLDEAIEVAKRLSEGFDFARVDLYLTAGHVYFGEITFTPTGGLKNFRTPAHDRWWGQLMQPLRKPFTPMPYPETVDMPWPDIE</sequence>
<evidence type="ECO:0000313" key="1">
    <source>
        <dbReference type="EMBL" id="SFC47662.1"/>
    </source>
</evidence>
<dbReference type="EMBL" id="FOLY01000003">
    <property type="protein sequence ID" value="SFC47662.1"/>
    <property type="molecule type" value="Genomic_DNA"/>
</dbReference>
<dbReference type="STRING" id="402385.SAMN05421848_1551"/>
<dbReference type="AlphaFoldDB" id="A0A1I1JI73"/>
<organism evidence="1 2">
    <name type="scientific">Kushneria avicenniae</name>
    <dbReference type="NCBI Taxonomy" id="402385"/>
    <lineage>
        <taxon>Bacteria</taxon>
        <taxon>Pseudomonadati</taxon>
        <taxon>Pseudomonadota</taxon>
        <taxon>Gammaproteobacteria</taxon>
        <taxon>Oceanospirillales</taxon>
        <taxon>Halomonadaceae</taxon>
        <taxon>Kushneria</taxon>
    </lineage>
</organism>
<dbReference type="Proteomes" id="UP000199046">
    <property type="component" value="Unassembled WGS sequence"/>
</dbReference>
<proteinExistence type="predicted"/>
<name>A0A1I1JI73_9GAMM</name>
<evidence type="ECO:0000313" key="2">
    <source>
        <dbReference type="Proteomes" id="UP000199046"/>
    </source>
</evidence>
<dbReference type="OrthoDB" id="9791827at2"/>
<gene>
    <name evidence="1" type="ORF">SAMN05421848_1551</name>
</gene>